<dbReference type="Gene3D" id="1.25.40.10">
    <property type="entry name" value="Tetratricopeptide repeat domain"/>
    <property type="match status" value="1"/>
</dbReference>
<evidence type="ECO:0000256" key="4">
    <source>
        <dbReference type="ARBA" id="ARBA00023125"/>
    </source>
</evidence>
<keyword evidence="5" id="KW-0804">Transcription</keyword>
<dbReference type="SMART" id="SM00240">
    <property type="entry name" value="FHA"/>
    <property type="match status" value="1"/>
</dbReference>
<evidence type="ECO:0000256" key="1">
    <source>
        <dbReference type="ARBA" id="ARBA00005820"/>
    </source>
</evidence>
<dbReference type="CDD" id="cd15831">
    <property type="entry name" value="BTAD"/>
    <property type="match status" value="1"/>
</dbReference>
<organism evidence="9 10">
    <name type="scientific">Mycobacterium terramassiliense</name>
    <dbReference type="NCBI Taxonomy" id="1841859"/>
    <lineage>
        <taxon>Bacteria</taxon>
        <taxon>Bacillati</taxon>
        <taxon>Actinomycetota</taxon>
        <taxon>Actinomycetes</taxon>
        <taxon>Mycobacteriales</taxon>
        <taxon>Mycobacteriaceae</taxon>
        <taxon>Mycobacterium</taxon>
    </lineage>
</organism>
<dbReference type="InterPro" id="IPR001867">
    <property type="entry name" value="OmpR/PhoB-type_DNA-bd"/>
</dbReference>
<comment type="similarity">
    <text evidence="1">Belongs to the AfsR/DnrI/RedD regulatory family.</text>
</comment>
<gene>
    <name evidence="9" type="ORF">MTAB308_3404</name>
</gene>
<dbReference type="InterPro" id="IPR008984">
    <property type="entry name" value="SMAD_FHA_dom_sf"/>
</dbReference>
<dbReference type="GO" id="GO:0006355">
    <property type="term" value="P:regulation of DNA-templated transcription"/>
    <property type="evidence" value="ECO:0007669"/>
    <property type="project" value="InterPro"/>
</dbReference>
<dbReference type="PANTHER" id="PTHR35807:SF1">
    <property type="entry name" value="TRANSCRIPTIONAL REGULATOR REDD"/>
    <property type="match status" value="1"/>
</dbReference>
<dbReference type="InterPro" id="IPR036388">
    <property type="entry name" value="WH-like_DNA-bd_sf"/>
</dbReference>
<dbReference type="SUPFAM" id="SSF46894">
    <property type="entry name" value="C-terminal effector domain of the bipartite response regulators"/>
    <property type="match status" value="1"/>
</dbReference>
<dbReference type="InterPro" id="IPR005158">
    <property type="entry name" value="BTAD"/>
</dbReference>
<dbReference type="SUPFAM" id="SSF48452">
    <property type="entry name" value="TPR-like"/>
    <property type="match status" value="1"/>
</dbReference>
<dbReference type="FunFam" id="1.10.10.10:FF:000528">
    <property type="entry name" value="Transcriptional regulatory protein EmbR"/>
    <property type="match status" value="1"/>
</dbReference>
<reference evidence="9 10" key="1">
    <citation type="submission" date="2017-01" db="EMBL/GenBank/DDBJ databases">
        <authorList>
            <consortium name="Urmite Genomes"/>
        </authorList>
    </citation>
    <scope>NUCLEOTIDE SEQUENCE [LARGE SCALE GENOMIC DNA]</scope>
    <source>
        <strain evidence="9 10">AB308</strain>
    </source>
</reference>
<sequence>MTQKAGGAMTNAGLGFGVLGPLLMTSHGVRVPVGAPKQRAVLAMLLINRNRPVSVDSLINAVWDEDPVPAARTSIQAHVSNLRRLLRSAGVDPYQVLASAPPGYQLSVADADCDLGRFTAAKVAGNQAAAAGRFDEASRHFSLALGEWRGPVLDDLRDYAFVDAFATALMEEKVAAHTARAEAEIACGRAGEVIGELEALTAEHPYREPLWAQLITAYYVTERQSDALGAFRRLKTALAEGLGIDPGRTVSALHERILRQEPLGLKRADLTTHKRGVYRQESTTAGIQLAESAVAGLRDQTGRLHPLTGAITRIGRFTDNDVVLDDTDVSRHHAVITDTGTGFMMTDLRSTNGVEVQGQRIRASAALADGDRIRIGGHEFTFEVRRG</sequence>
<dbReference type="InterPro" id="IPR051677">
    <property type="entry name" value="AfsR-DnrI-RedD_regulator"/>
</dbReference>
<dbReference type="AlphaFoldDB" id="A0A2U3NEI0"/>
<keyword evidence="4 6" id="KW-0238">DNA-binding</keyword>
<dbReference type="PROSITE" id="PS51755">
    <property type="entry name" value="OMPR_PHOB"/>
    <property type="match status" value="1"/>
</dbReference>
<keyword evidence="10" id="KW-1185">Reference proteome</keyword>
<feature type="domain" description="FHA" evidence="7">
    <location>
        <begin position="312"/>
        <end position="361"/>
    </location>
</feature>
<name>A0A2U3NEI0_9MYCO</name>
<dbReference type="FunFam" id="1.25.40.10:FF:000222">
    <property type="entry name" value="SARP family transcriptional regulator"/>
    <property type="match status" value="1"/>
</dbReference>
<feature type="domain" description="OmpR/PhoB-type" evidence="8">
    <location>
        <begin position="6"/>
        <end position="108"/>
    </location>
</feature>
<dbReference type="CDD" id="cd00060">
    <property type="entry name" value="FHA"/>
    <property type="match status" value="1"/>
</dbReference>
<dbReference type="PANTHER" id="PTHR35807">
    <property type="entry name" value="TRANSCRIPTIONAL REGULATOR REDD-RELATED"/>
    <property type="match status" value="1"/>
</dbReference>
<dbReference type="Pfam" id="PF03704">
    <property type="entry name" value="BTAD"/>
    <property type="match status" value="1"/>
</dbReference>
<dbReference type="Pfam" id="PF00486">
    <property type="entry name" value="Trans_reg_C"/>
    <property type="match status" value="1"/>
</dbReference>
<dbReference type="GO" id="GO:0003677">
    <property type="term" value="F:DNA binding"/>
    <property type="evidence" value="ECO:0007669"/>
    <property type="project" value="UniProtKB-UniRule"/>
</dbReference>
<dbReference type="Gene3D" id="2.60.200.20">
    <property type="match status" value="1"/>
</dbReference>
<dbReference type="Proteomes" id="UP000241595">
    <property type="component" value="Unassembled WGS sequence"/>
</dbReference>
<evidence type="ECO:0000256" key="5">
    <source>
        <dbReference type="ARBA" id="ARBA00023163"/>
    </source>
</evidence>
<accession>A0A2U3NEI0</accession>
<dbReference type="STRING" id="1841859.GCA_900157385_03406"/>
<dbReference type="PROSITE" id="PS50006">
    <property type="entry name" value="FHA_DOMAIN"/>
    <property type="match status" value="1"/>
</dbReference>
<proteinExistence type="inferred from homology"/>
<protein>
    <submittedName>
        <fullName evidence="9">DNA-binding transcriptional activator of the SARP family</fullName>
    </submittedName>
</protein>
<feature type="DNA-binding region" description="OmpR/PhoB-type" evidence="6">
    <location>
        <begin position="6"/>
        <end position="108"/>
    </location>
</feature>
<dbReference type="InterPro" id="IPR016032">
    <property type="entry name" value="Sig_transdc_resp-reg_C-effctor"/>
</dbReference>
<evidence type="ECO:0000313" key="10">
    <source>
        <dbReference type="Proteomes" id="UP000241595"/>
    </source>
</evidence>
<evidence type="ECO:0000259" key="7">
    <source>
        <dbReference type="PROSITE" id="PS50006"/>
    </source>
</evidence>
<dbReference type="EMBL" id="FTRV01000015">
    <property type="protein sequence ID" value="SPM29909.1"/>
    <property type="molecule type" value="Genomic_DNA"/>
</dbReference>
<evidence type="ECO:0000256" key="6">
    <source>
        <dbReference type="PROSITE-ProRule" id="PRU01091"/>
    </source>
</evidence>
<dbReference type="InterPro" id="IPR000253">
    <property type="entry name" value="FHA_dom"/>
</dbReference>
<evidence type="ECO:0000256" key="3">
    <source>
        <dbReference type="ARBA" id="ARBA00023015"/>
    </source>
</evidence>
<dbReference type="SMART" id="SM01043">
    <property type="entry name" value="BTAD"/>
    <property type="match status" value="1"/>
</dbReference>
<evidence type="ECO:0000256" key="2">
    <source>
        <dbReference type="ARBA" id="ARBA00022553"/>
    </source>
</evidence>
<dbReference type="SMART" id="SM00862">
    <property type="entry name" value="Trans_reg_C"/>
    <property type="match status" value="1"/>
</dbReference>
<keyword evidence="3" id="KW-0805">Transcription regulation</keyword>
<evidence type="ECO:0000259" key="8">
    <source>
        <dbReference type="PROSITE" id="PS51755"/>
    </source>
</evidence>
<dbReference type="SUPFAM" id="SSF49879">
    <property type="entry name" value="SMAD/FHA domain"/>
    <property type="match status" value="1"/>
</dbReference>
<dbReference type="Gene3D" id="1.10.10.10">
    <property type="entry name" value="Winged helix-like DNA-binding domain superfamily/Winged helix DNA-binding domain"/>
    <property type="match status" value="1"/>
</dbReference>
<dbReference type="InterPro" id="IPR011990">
    <property type="entry name" value="TPR-like_helical_dom_sf"/>
</dbReference>
<dbReference type="GO" id="GO:0000160">
    <property type="term" value="P:phosphorelay signal transduction system"/>
    <property type="evidence" value="ECO:0007669"/>
    <property type="project" value="InterPro"/>
</dbReference>
<evidence type="ECO:0000313" key="9">
    <source>
        <dbReference type="EMBL" id="SPM29909.1"/>
    </source>
</evidence>
<keyword evidence="2" id="KW-0597">Phosphoprotein</keyword>
<dbReference type="Pfam" id="PF00498">
    <property type="entry name" value="FHA"/>
    <property type="match status" value="1"/>
</dbReference>